<dbReference type="EMBL" id="NEDP02003738">
    <property type="protein sequence ID" value="OWF48036.1"/>
    <property type="molecule type" value="Genomic_DNA"/>
</dbReference>
<dbReference type="OrthoDB" id="6144109at2759"/>
<organism evidence="2 3">
    <name type="scientific">Mizuhopecten yessoensis</name>
    <name type="common">Japanese scallop</name>
    <name type="synonym">Patinopecten yessoensis</name>
    <dbReference type="NCBI Taxonomy" id="6573"/>
    <lineage>
        <taxon>Eukaryota</taxon>
        <taxon>Metazoa</taxon>
        <taxon>Spiralia</taxon>
        <taxon>Lophotrochozoa</taxon>
        <taxon>Mollusca</taxon>
        <taxon>Bivalvia</taxon>
        <taxon>Autobranchia</taxon>
        <taxon>Pteriomorphia</taxon>
        <taxon>Pectinida</taxon>
        <taxon>Pectinoidea</taxon>
        <taxon>Pectinidae</taxon>
        <taxon>Mizuhopecten</taxon>
    </lineage>
</organism>
<dbReference type="Proteomes" id="UP000242188">
    <property type="component" value="Unassembled WGS sequence"/>
</dbReference>
<gene>
    <name evidence="2" type="ORF">KP79_PYT26136</name>
</gene>
<evidence type="ECO:0000313" key="3">
    <source>
        <dbReference type="Proteomes" id="UP000242188"/>
    </source>
</evidence>
<dbReference type="PANTHER" id="PTHR33332">
    <property type="entry name" value="REVERSE TRANSCRIPTASE DOMAIN-CONTAINING PROTEIN"/>
    <property type="match status" value="1"/>
</dbReference>
<accession>A0A210QH44</accession>
<dbReference type="InterPro" id="IPR000477">
    <property type="entry name" value="RT_dom"/>
</dbReference>
<reference evidence="2 3" key="1">
    <citation type="journal article" date="2017" name="Nat. Ecol. Evol.">
        <title>Scallop genome provides insights into evolution of bilaterian karyotype and development.</title>
        <authorList>
            <person name="Wang S."/>
            <person name="Zhang J."/>
            <person name="Jiao W."/>
            <person name="Li J."/>
            <person name="Xun X."/>
            <person name="Sun Y."/>
            <person name="Guo X."/>
            <person name="Huan P."/>
            <person name="Dong B."/>
            <person name="Zhang L."/>
            <person name="Hu X."/>
            <person name="Sun X."/>
            <person name="Wang J."/>
            <person name="Zhao C."/>
            <person name="Wang Y."/>
            <person name="Wang D."/>
            <person name="Huang X."/>
            <person name="Wang R."/>
            <person name="Lv J."/>
            <person name="Li Y."/>
            <person name="Zhang Z."/>
            <person name="Liu B."/>
            <person name="Lu W."/>
            <person name="Hui Y."/>
            <person name="Liang J."/>
            <person name="Zhou Z."/>
            <person name="Hou R."/>
            <person name="Li X."/>
            <person name="Liu Y."/>
            <person name="Li H."/>
            <person name="Ning X."/>
            <person name="Lin Y."/>
            <person name="Zhao L."/>
            <person name="Xing Q."/>
            <person name="Dou J."/>
            <person name="Li Y."/>
            <person name="Mao J."/>
            <person name="Guo H."/>
            <person name="Dou H."/>
            <person name="Li T."/>
            <person name="Mu C."/>
            <person name="Jiang W."/>
            <person name="Fu Q."/>
            <person name="Fu X."/>
            <person name="Miao Y."/>
            <person name="Liu J."/>
            <person name="Yu Q."/>
            <person name="Li R."/>
            <person name="Liao H."/>
            <person name="Li X."/>
            <person name="Kong Y."/>
            <person name="Jiang Z."/>
            <person name="Chourrout D."/>
            <person name="Li R."/>
            <person name="Bao Z."/>
        </authorList>
    </citation>
    <scope>NUCLEOTIDE SEQUENCE [LARGE SCALE GENOMIC DNA]</scope>
    <source>
        <strain evidence="2 3">PY_sf001</strain>
    </source>
</reference>
<evidence type="ECO:0000259" key="1">
    <source>
        <dbReference type="Pfam" id="PF00078"/>
    </source>
</evidence>
<name>A0A210QH44_MIZYE</name>
<evidence type="ECO:0000313" key="2">
    <source>
        <dbReference type="EMBL" id="OWF48036.1"/>
    </source>
</evidence>
<comment type="caution">
    <text evidence="2">The sequence shown here is derived from an EMBL/GenBank/DDBJ whole genome shotgun (WGS) entry which is preliminary data.</text>
</comment>
<protein>
    <recommendedName>
        <fullName evidence="1">Reverse transcriptase domain-containing protein</fullName>
    </recommendedName>
</protein>
<keyword evidence="3" id="KW-1185">Reference proteome</keyword>
<feature type="domain" description="Reverse transcriptase" evidence="1">
    <location>
        <begin position="41"/>
        <end position="133"/>
    </location>
</feature>
<dbReference type="Pfam" id="PF00078">
    <property type="entry name" value="RVT_1"/>
    <property type="match status" value="1"/>
</dbReference>
<proteinExistence type="predicted"/>
<sequence length="134" mass="15771">MANHVSPILTIIFSLSIETGNIPSDWKKANVSPVYKKVEKYKAENYRPISLTCICCKILSHIMNHTDRYNILYPLQHRFRRQRSCETQLLEFVEDITKNMSDKKQTDILVRVFSKAFDKVCHSLLFHKLQHYGI</sequence>
<dbReference type="AlphaFoldDB" id="A0A210QH44"/>
<dbReference type="STRING" id="6573.A0A210QH44"/>